<evidence type="ECO:0000313" key="2">
    <source>
        <dbReference type="Proteomes" id="UP000541154"/>
    </source>
</evidence>
<dbReference type="PANTHER" id="PTHR42037:SF1">
    <property type="match status" value="1"/>
</dbReference>
<organism evidence="1 2">
    <name type="scientific">Petromyces alliaceus</name>
    <name type="common">Aspergillus alliaceus</name>
    <dbReference type="NCBI Taxonomy" id="209559"/>
    <lineage>
        <taxon>Eukaryota</taxon>
        <taxon>Fungi</taxon>
        <taxon>Dikarya</taxon>
        <taxon>Ascomycota</taxon>
        <taxon>Pezizomycotina</taxon>
        <taxon>Eurotiomycetes</taxon>
        <taxon>Eurotiomycetidae</taxon>
        <taxon>Eurotiales</taxon>
        <taxon>Aspergillaceae</taxon>
        <taxon>Aspergillus</taxon>
        <taxon>Aspergillus subgen. Circumdati</taxon>
    </lineage>
</organism>
<dbReference type="EMBL" id="SPNV01000149">
    <property type="protein sequence ID" value="KAF5859895.1"/>
    <property type="molecule type" value="Genomic_DNA"/>
</dbReference>
<name>A0A8H6A4T6_PETAA</name>
<keyword evidence="2" id="KW-1185">Reference proteome</keyword>
<gene>
    <name evidence="1" type="ORF">ETB97_002254</name>
</gene>
<evidence type="ECO:0000313" key="1">
    <source>
        <dbReference type="EMBL" id="KAF5859895.1"/>
    </source>
</evidence>
<dbReference type="Proteomes" id="UP000541154">
    <property type="component" value="Unassembled WGS sequence"/>
</dbReference>
<dbReference type="Pfam" id="PF14441">
    <property type="entry name" value="OTT_1508_deam"/>
    <property type="match status" value="1"/>
</dbReference>
<reference evidence="1 2" key="1">
    <citation type="submission" date="2019-04" db="EMBL/GenBank/DDBJ databases">
        <title>Aspergillus burnettii sp. nov., novel species from soil in southeast Queensland.</title>
        <authorList>
            <person name="Gilchrist C.L.M."/>
            <person name="Pitt J.I."/>
            <person name="Lange L."/>
            <person name="Lacey H.J."/>
            <person name="Vuong D."/>
            <person name="Midgley D.J."/>
            <person name="Greenfield P."/>
            <person name="Bradbury M."/>
            <person name="Lacey E."/>
            <person name="Busk P.K."/>
            <person name="Pilgaard B."/>
            <person name="Chooi Y.H."/>
            <person name="Piggott A.M."/>
        </authorList>
    </citation>
    <scope>NUCLEOTIDE SEQUENCE [LARGE SCALE GENOMIC DNA]</scope>
    <source>
        <strain evidence="1 2">FRR 5400</strain>
    </source>
</reference>
<comment type="caution">
    <text evidence="1">The sequence shown here is derived from an EMBL/GenBank/DDBJ whole genome shotgun (WGS) entry which is preliminary data.</text>
</comment>
<dbReference type="InterPro" id="IPR027796">
    <property type="entry name" value="OTT_1508_deam-like"/>
</dbReference>
<dbReference type="AlphaFoldDB" id="A0A8H6A4T6"/>
<protein>
    <submittedName>
        <fullName evidence="1">Uncharacterized protein</fullName>
    </submittedName>
</protein>
<proteinExistence type="predicted"/>
<sequence length="481" mass="55675">MAITSLIVSHEKKHIREFYQIVYLLSCLSLRRGDRIKRGISGEQGVISVAKHRRNIADALAYISAYDKRPDRVTAVALGMEEGSLVVWIAANQKVKPEVENFLISVLSRLDKIAHGPESERDDFVDFVLRFNWKGVQKDYDKFRLSWASYCESHRPSSHNVLRELDIWVRSTLPKDGEILQPEDMANLARKCHKDRKRHGGVFDMLSEASRQGIMSSDVYEQLWNLLYKIGKLITLCGKLIDARTSLSEDFKHGAVVRPVYVPARRLDRTKQNYSFDSIATHIFPSESEKEKFYDHVNHFYDRSEASEKLQTYVKNRPRVHAEIQLINHFDTNNSSLLEERNPYIGCSKPACYLCYKYITDHPRQWFRPPSHQKLYYLWSLPESRGNENREEFLATTAEVLQRELREDIAKKRGPRSECDDSTAGATSVPYTCGMKREKYVNSQLTFDRAKKAGHGKAGPLALHEWLLSNWCKLAFRLGER</sequence>
<accession>A0A8H6A4T6</accession>
<dbReference type="PANTHER" id="PTHR42037">
    <property type="match status" value="1"/>
</dbReference>